<gene>
    <name evidence="2" type="ORF">IWZ03DRAFT_420035</name>
</gene>
<organism evidence="2 3">
    <name type="scientific">Phyllosticta citriasiana</name>
    <dbReference type="NCBI Taxonomy" id="595635"/>
    <lineage>
        <taxon>Eukaryota</taxon>
        <taxon>Fungi</taxon>
        <taxon>Dikarya</taxon>
        <taxon>Ascomycota</taxon>
        <taxon>Pezizomycotina</taxon>
        <taxon>Dothideomycetes</taxon>
        <taxon>Dothideomycetes incertae sedis</taxon>
        <taxon>Botryosphaeriales</taxon>
        <taxon>Phyllostictaceae</taxon>
        <taxon>Phyllosticta</taxon>
    </lineage>
</organism>
<dbReference type="EMBL" id="JBBPHU010000001">
    <property type="protein sequence ID" value="KAK7524079.1"/>
    <property type="molecule type" value="Genomic_DNA"/>
</dbReference>
<proteinExistence type="predicted"/>
<dbReference type="Proteomes" id="UP001363622">
    <property type="component" value="Unassembled WGS sequence"/>
</dbReference>
<comment type="caution">
    <text evidence="2">The sequence shown here is derived from an EMBL/GenBank/DDBJ whole genome shotgun (WGS) entry which is preliminary data.</text>
</comment>
<protein>
    <submittedName>
        <fullName evidence="2">Uncharacterized protein</fullName>
    </submittedName>
</protein>
<keyword evidence="3" id="KW-1185">Reference proteome</keyword>
<reference evidence="2 3" key="1">
    <citation type="submission" date="2024-04" db="EMBL/GenBank/DDBJ databases">
        <title>Phyllosticta paracitricarpa is synonymous to the EU quarantine fungus P. citricarpa based on phylogenomic analyses.</title>
        <authorList>
            <consortium name="Lawrence Berkeley National Laboratory"/>
            <person name="Van Ingen-Buijs V.A."/>
            <person name="Van Westerhoven A.C."/>
            <person name="Haridas S."/>
            <person name="Skiadas P."/>
            <person name="Martin F."/>
            <person name="Groenewald J.Z."/>
            <person name="Crous P.W."/>
            <person name="Seidl M.F."/>
        </authorList>
    </citation>
    <scope>NUCLEOTIDE SEQUENCE [LARGE SCALE GENOMIC DNA]</scope>
    <source>
        <strain evidence="2 3">CBS 123371</strain>
    </source>
</reference>
<name>A0ABR1KYZ7_9PEZI</name>
<sequence>MSFPHEDYQAMWRQFFRHMENLPVDGLPQVNEYILRTVKDVIHAVEGLPNLESFSCSSREQLGEYKLEGGDHSMDVFLLGIGRRPHNPAAAPCRTFESLQWTDLTKRSFDNVWAHQLKFWKRNAPGGDPPVPAFLMFKYLDLCNVSGYSVYDYSDDDEEDDDDDDDDNVYAFEDKDSEDGEDDGEEEDGNSEHDSEDYYDYDDEWDENEEQENENVDKENEMREDQAASNNNDNNKRPTLEDEKKTKSRKKTMMKTKTKIMEPKLKKKKKKTNAVESLRMDFQIDSCKPTDFLNQDSLKAFQGFALSPHLSKVSLSHFVTSSDCLLAFLRRVSPTLRHLTLDYALLSRVRDIVGDRAVDIREAWIMDRNFPAPGTIYPWDAALPPLRAVLSAAPHLSSLHLRRLVDSASIKLGAESNGDDDDVDDELDGRVLLDSDACTWFAAHQANAVRDYLLGRTDDAPPPPVDPAAFFKLHAVRAGCALCGQMVRARDRNVRKRTPKG</sequence>
<evidence type="ECO:0000313" key="3">
    <source>
        <dbReference type="Proteomes" id="UP001363622"/>
    </source>
</evidence>
<feature type="compositionally biased region" description="Acidic residues" evidence="1">
    <location>
        <begin position="175"/>
        <end position="214"/>
    </location>
</feature>
<feature type="compositionally biased region" description="Basic residues" evidence="1">
    <location>
        <begin position="246"/>
        <end position="255"/>
    </location>
</feature>
<evidence type="ECO:0000313" key="2">
    <source>
        <dbReference type="EMBL" id="KAK7524079.1"/>
    </source>
</evidence>
<feature type="region of interest" description="Disordered" evidence="1">
    <location>
        <begin position="152"/>
        <end position="255"/>
    </location>
</feature>
<feature type="compositionally biased region" description="Basic and acidic residues" evidence="1">
    <location>
        <begin position="234"/>
        <end position="245"/>
    </location>
</feature>
<feature type="compositionally biased region" description="Basic and acidic residues" evidence="1">
    <location>
        <begin position="215"/>
        <end position="226"/>
    </location>
</feature>
<feature type="compositionally biased region" description="Acidic residues" evidence="1">
    <location>
        <begin position="153"/>
        <end position="168"/>
    </location>
</feature>
<evidence type="ECO:0000256" key="1">
    <source>
        <dbReference type="SAM" id="MobiDB-lite"/>
    </source>
</evidence>
<accession>A0ABR1KYZ7</accession>